<accession>A0A9P6B565</accession>
<comment type="pathway">
    <text evidence="2">Secondary metabolite biosynthesis.</text>
</comment>
<evidence type="ECO:0000256" key="10">
    <source>
        <dbReference type="RuleBase" id="RU000461"/>
    </source>
</evidence>
<evidence type="ECO:0008006" key="13">
    <source>
        <dbReference type="Google" id="ProtNLM"/>
    </source>
</evidence>
<keyword evidence="6 10" id="KW-0560">Oxidoreductase</keyword>
<evidence type="ECO:0000256" key="3">
    <source>
        <dbReference type="ARBA" id="ARBA00010617"/>
    </source>
</evidence>
<comment type="similarity">
    <text evidence="3 10">Belongs to the cytochrome P450 family.</text>
</comment>
<evidence type="ECO:0000256" key="4">
    <source>
        <dbReference type="ARBA" id="ARBA00022617"/>
    </source>
</evidence>
<dbReference type="PRINTS" id="PR00463">
    <property type="entry name" value="EP450I"/>
</dbReference>
<evidence type="ECO:0000256" key="5">
    <source>
        <dbReference type="ARBA" id="ARBA00022723"/>
    </source>
</evidence>
<dbReference type="EMBL" id="MU128938">
    <property type="protein sequence ID" value="KAF9516526.1"/>
    <property type="molecule type" value="Genomic_DNA"/>
</dbReference>
<dbReference type="PRINTS" id="PR00385">
    <property type="entry name" value="P450"/>
</dbReference>
<name>A0A9P6B565_9AGAM</name>
<dbReference type="OrthoDB" id="2789670at2759"/>
<evidence type="ECO:0000313" key="11">
    <source>
        <dbReference type="EMBL" id="KAF9516526.1"/>
    </source>
</evidence>
<comment type="cofactor">
    <cofactor evidence="1 9">
        <name>heme</name>
        <dbReference type="ChEBI" id="CHEBI:30413"/>
    </cofactor>
</comment>
<dbReference type="InterPro" id="IPR036396">
    <property type="entry name" value="Cyt_P450_sf"/>
</dbReference>
<keyword evidence="5 9" id="KW-0479">Metal-binding</keyword>
<feature type="binding site" description="axial binding residue" evidence="9">
    <location>
        <position position="413"/>
    </location>
    <ligand>
        <name>heme</name>
        <dbReference type="ChEBI" id="CHEBI:30413"/>
    </ligand>
    <ligandPart>
        <name>Fe</name>
        <dbReference type="ChEBI" id="CHEBI:18248"/>
    </ligandPart>
</feature>
<dbReference type="Proteomes" id="UP000886523">
    <property type="component" value="Unassembled WGS sequence"/>
</dbReference>
<evidence type="ECO:0000256" key="7">
    <source>
        <dbReference type="ARBA" id="ARBA00023004"/>
    </source>
</evidence>
<keyword evidence="8 10" id="KW-0503">Monooxygenase</keyword>
<dbReference type="GO" id="GO:0016705">
    <property type="term" value="F:oxidoreductase activity, acting on paired donors, with incorporation or reduction of molecular oxygen"/>
    <property type="evidence" value="ECO:0007669"/>
    <property type="project" value="InterPro"/>
</dbReference>
<organism evidence="11 12">
    <name type="scientific">Hydnum rufescens UP504</name>
    <dbReference type="NCBI Taxonomy" id="1448309"/>
    <lineage>
        <taxon>Eukaryota</taxon>
        <taxon>Fungi</taxon>
        <taxon>Dikarya</taxon>
        <taxon>Basidiomycota</taxon>
        <taxon>Agaricomycotina</taxon>
        <taxon>Agaricomycetes</taxon>
        <taxon>Cantharellales</taxon>
        <taxon>Hydnaceae</taxon>
        <taxon>Hydnum</taxon>
    </lineage>
</organism>
<dbReference type="CDD" id="cd11065">
    <property type="entry name" value="CYP64-like"/>
    <property type="match status" value="1"/>
</dbReference>
<dbReference type="SUPFAM" id="SSF48264">
    <property type="entry name" value="Cytochrome P450"/>
    <property type="match status" value="1"/>
</dbReference>
<evidence type="ECO:0000256" key="1">
    <source>
        <dbReference type="ARBA" id="ARBA00001971"/>
    </source>
</evidence>
<comment type="caution">
    <text evidence="11">The sequence shown here is derived from an EMBL/GenBank/DDBJ whole genome shotgun (WGS) entry which is preliminary data.</text>
</comment>
<dbReference type="Pfam" id="PF00067">
    <property type="entry name" value="p450"/>
    <property type="match status" value="1"/>
</dbReference>
<dbReference type="PROSITE" id="PS00086">
    <property type="entry name" value="CYTOCHROME_P450"/>
    <property type="match status" value="1"/>
</dbReference>
<keyword evidence="7 9" id="KW-0408">Iron</keyword>
<dbReference type="AlphaFoldDB" id="A0A9P6B565"/>
<reference evidence="11" key="1">
    <citation type="journal article" date="2020" name="Nat. Commun.">
        <title>Large-scale genome sequencing of mycorrhizal fungi provides insights into the early evolution of symbiotic traits.</title>
        <authorList>
            <person name="Miyauchi S."/>
            <person name="Kiss E."/>
            <person name="Kuo A."/>
            <person name="Drula E."/>
            <person name="Kohler A."/>
            <person name="Sanchez-Garcia M."/>
            <person name="Morin E."/>
            <person name="Andreopoulos B."/>
            <person name="Barry K.W."/>
            <person name="Bonito G."/>
            <person name="Buee M."/>
            <person name="Carver A."/>
            <person name="Chen C."/>
            <person name="Cichocki N."/>
            <person name="Clum A."/>
            <person name="Culley D."/>
            <person name="Crous P.W."/>
            <person name="Fauchery L."/>
            <person name="Girlanda M."/>
            <person name="Hayes R.D."/>
            <person name="Keri Z."/>
            <person name="LaButti K."/>
            <person name="Lipzen A."/>
            <person name="Lombard V."/>
            <person name="Magnuson J."/>
            <person name="Maillard F."/>
            <person name="Murat C."/>
            <person name="Nolan M."/>
            <person name="Ohm R.A."/>
            <person name="Pangilinan J."/>
            <person name="Pereira M.F."/>
            <person name="Perotto S."/>
            <person name="Peter M."/>
            <person name="Pfister S."/>
            <person name="Riley R."/>
            <person name="Sitrit Y."/>
            <person name="Stielow J.B."/>
            <person name="Szollosi G."/>
            <person name="Zifcakova L."/>
            <person name="Stursova M."/>
            <person name="Spatafora J.W."/>
            <person name="Tedersoo L."/>
            <person name="Vaario L.M."/>
            <person name="Yamada A."/>
            <person name="Yan M."/>
            <person name="Wang P."/>
            <person name="Xu J."/>
            <person name="Bruns T."/>
            <person name="Baldrian P."/>
            <person name="Vilgalys R."/>
            <person name="Dunand C."/>
            <person name="Henrissat B."/>
            <person name="Grigoriev I.V."/>
            <person name="Hibbett D."/>
            <person name="Nagy L.G."/>
            <person name="Martin F.M."/>
        </authorList>
    </citation>
    <scope>NUCLEOTIDE SEQUENCE</scope>
    <source>
        <strain evidence="11">UP504</strain>
    </source>
</reference>
<dbReference type="PANTHER" id="PTHR46300:SF7">
    <property type="entry name" value="P450, PUTATIVE (EUROFUNG)-RELATED"/>
    <property type="match status" value="1"/>
</dbReference>
<dbReference type="InterPro" id="IPR001128">
    <property type="entry name" value="Cyt_P450"/>
</dbReference>
<dbReference type="GO" id="GO:0005506">
    <property type="term" value="F:iron ion binding"/>
    <property type="evidence" value="ECO:0007669"/>
    <property type="project" value="InterPro"/>
</dbReference>
<evidence type="ECO:0000313" key="12">
    <source>
        <dbReference type="Proteomes" id="UP000886523"/>
    </source>
</evidence>
<dbReference type="GO" id="GO:0020037">
    <property type="term" value="F:heme binding"/>
    <property type="evidence" value="ECO:0007669"/>
    <property type="project" value="InterPro"/>
</dbReference>
<dbReference type="PANTHER" id="PTHR46300">
    <property type="entry name" value="P450, PUTATIVE (EUROFUNG)-RELATED-RELATED"/>
    <property type="match status" value="1"/>
</dbReference>
<dbReference type="InterPro" id="IPR050364">
    <property type="entry name" value="Cytochrome_P450_fung"/>
</dbReference>
<evidence type="ECO:0000256" key="6">
    <source>
        <dbReference type="ARBA" id="ARBA00023002"/>
    </source>
</evidence>
<keyword evidence="12" id="KW-1185">Reference proteome</keyword>
<evidence type="ECO:0000256" key="2">
    <source>
        <dbReference type="ARBA" id="ARBA00005179"/>
    </source>
</evidence>
<keyword evidence="4 9" id="KW-0349">Heme</keyword>
<dbReference type="Gene3D" id="1.10.630.10">
    <property type="entry name" value="Cytochrome P450"/>
    <property type="match status" value="1"/>
</dbReference>
<dbReference type="GO" id="GO:0004497">
    <property type="term" value="F:monooxygenase activity"/>
    <property type="evidence" value="ECO:0007669"/>
    <property type="project" value="UniProtKB-KW"/>
</dbReference>
<sequence>MVGVVVVLGFALLLSAMYLFTRRPKQSYPYPPGPPQIVFVGNALDMPGAHKELKFSEWGKKYGGVTYLSVFGHPIIVLNTAKAAIDLLDKRSAIYSSRPHSHMADVMGYTRKLLNTALNSRTARTYWPIQEKAVHSYLQRLLEAPADFREHIKRTSGSIVLKIAYGYSLKENDEVLVLAEKATDSFGRAVAGGYYVDYLPFRELSLWAANTRKFVVEGRGFSVRIRETLFQYVKEQMAAGTVIPSFTSTLLEAQGTITGSDDEEALIKSTAAILYGAGSDTTAATIASFVLAMTLNPDVQKKAQAELDSVVGPDRLPTWNDRGSLPYIDAILQETLRWNTATPLGVPHAVIQDDIYEGNLIPSGATVISNIWAIMHDETEYENPFSFAPERFLKVAPPTNPHDYAFGFGRRSCPGKDVASATVFMSIASTLHTFNIAKARDASGREIEPTIGWTTGLVMHPTDYSATFTPRSDRAIELIRLANEENDL</sequence>
<evidence type="ECO:0000256" key="8">
    <source>
        <dbReference type="ARBA" id="ARBA00023033"/>
    </source>
</evidence>
<dbReference type="InterPro" id="IPR017972">
    <property type="entry name" value="Cyt_P450_CS"/>
</dbReference>
<gene>
    <name evidence="11" type="ORF">BS47DRAFT_1340643</name>
</gene>
<protein>
    <recommendedName>
        <fullName evidence="13">Cytochrome P450</fullName>
    </recommendedName>
</protein>
<dbReference type="InterPro" id="IPR002401">
    <property type="entry name" value="Cyt_P450_E_grp-I"/>
</dbReference>
<evidence type="ECO:0000256" key="9">
    <source>
        <dbReference type="PIRSR" id="PIRSR602401-1"/>
    </source>
</evidence>
<proteinExistence type="inferred from homology"/>